<proteinExistence type="predicted"/>
<dbReference type="OrthoDB" id="1190494at2"/>
<accession>A0A6I4IH57</accession>
<evidence type="ECO:0000313" key="2">
    <source>
        <dbReference type="Proteomes" id="UP000431264"/>
    </source>
</evidence>
<dbReference type="GO" id="GO:0008897">
    <property type="term" value="F:holo-[acyl-carrier-protein] synthase activity"/>
    <property type="evidence" value="ECO:0007669"/>
    <property type="project" value="InterPro"/>
</dbReference>
<dbReference type="EMBL" id="WQLW01000004">
    <property type="protein sequence ID" value="MVO08940.1"/>
    <property type="molecule type" value="Genomic_DNA"/>
</dbReference>
<comment type="caution">
    <text evidence="1">The sequence shown here is derived from an EMBL/GenBank/DDBJ whole genome shotgun (WGS) entry which is preliminary data.</text>
</comment>
<keyword evidence="1" id="KW-0808">Transferase</keyword>
<dbReference type="SUPFAM" id="SSF56214">
    <property type="entry name" value="4'-phosphopantetheinyl transferase"/>
    <property type="match status" value="2"/>
</dbReference>
<dbReference type="AlphaFoldDB" id="A0A6I4IH57"/>
<name>A0A6I4IH57_9FLAO</name>
<gene>
    <name evidence="1" type="ORF">GOQ30_07150</name>
</gene>
<dbReference type="InterPro" id="IPR037143">
    <property type="entry name" value="4-PPantetheinyl_Trfase_dom_sf"/>
</dbReference>
<protein>
    <submittedName>
        <fullName evidence="1">4-phosphopantetheinyl transferase</fullName>
    </submittedName>
</protein>
<dbReference type="Gene3D" id="3.90.470.20">
    <property type="entry name" value="4'-phosphopantetheinyl transferase domain"/>
    <property type="match status" value="1"/>
</dbReference>
<keyword evidence="2" id="KW-1185">Reference proteome</keyword>
<dbReference type="Proteomes" id="UP000431264">
    <property type="component" value="Unassembled WGS sequence"/>
</dbReference>
<dbReference type="RefSeq" id="WP_140997332.1">
    <property type="nucleotide sequence ID" value="NZ_VDCZ01000004.1"/>
</dbReference>
<dbReference type="GO" id="GO:0000287">
    <property type="term" value="F:magnesium ion binding"/>
    <property type="evidence" value="ECO:0007669"/>
    <property type="project" value="InterPro"/>
</dbReference>
<sequence length="208" mass="24149">MSFYKEIAIHPTATIYLWKIEEEFIALFRQVSLKDTSLARLESMKSESHQKGFLAVRMLLQHLGYTDFDLFYDAFGKPHLKDGKHISISHSNDFSAVLISDALMGIDLEILKDKIVTIAPRFMDVNHLENLNQLDKIKKATVVWGIKESIFKIKNEKGISFPKHIFEEAFRLTDKRGLAQLKFNDLTEEYCFQFEFVDNYALVCAFQN</sequence>
<organism evidence="1 2">
    <name type="scientific">Flavobacterium profundi</name>
    <dbReference type="NCBI Taxonomy" id="1774945"/>
    <lineage>
        <taxon>Bacteria</taxon>
        <taxon>Pseudomonadati</taxon>
        <taxon>Bacteroidota</taxon>
        <taxon>Flavobacteriia</taxon>
        <taxon>Flavobacteriales</taxon>
        <taxon>Flavobacteriaceae</taxon>
        <taxon>Flavobacterium</taxon>
    </lineage>
</organism>
<evidence type="ECO:0000313" key="1">
    <source>
        <dbReference type="EMBL" id="MVO08940.1"/>
    </source>
</evidence>
<reference evidence="2" key="1">
    <citation type="submission" date="2019-05" db="EMBL/GenBank/DDBJ databases">
        <title>Flavobacterium profundi sp. nov., isolated from a deep-sea seamount.</title>
        <authorList>
            <person name="Zhang D.-C."/>
        </authorList>
    </citation>
    <scope>NUCLEOTIDE SEQUENCE [LARGE SCALE GENOMIC DNA]</scope>
    <source>
        <strain evidence="2">TP390</strain>
    </source>
</reference>